<reference evidence="6 7" key="1">
    <citation type="submission" date="2024-09" db="EMBL/GenBank/DDBJ databases">
        <title>The Natural Products Discovery Center: Release of the First 8490 Sequenced Strains for Exploring Actinobacteria Biosynthetic Diversity.</title>
        <authorList>
            <person name="Kalkreuter E."/>
            <person name="Kautsar S.A."/>
            <person name="Yang D."/>
            <person name="Bader C.D."/>
            <person name="Teijaro C.N."/>
            <person name="Fluegel L."/>
            <person name="Davis C.M."/>
            <person name="Simpson J.R."/>
            <person name="Lauterbach L."/>
            <person name="Steele A.D."/>
            <person name="Gui C."/>
            <person name="Meng S."/>
            <person name="Li G."/>
            <person name="Viehrig K."/>
            <person name="Ye F."/>
            <person name="Su P."/>
            <person name="Kiefer A.F."/>
            <person name="Nichols A."/>
            <person name="Cepeda A.J."/>
            <person name="Yan W."/>
            <person name="Fan B."/>
            <person name="Jiang Y."/>
            <person name="Adhikari A."/>
            <person name="Zheng C.-J."/>
            <person name="Schuster L."/>
            <person name="Cowan T.M."/>
            <person name="Smanski M.J."/>
            <person name="Chevrette M.G."/>
            <person name="De Carvalho L.P.S."/>
            <person name="Shen B."/>
        </authorList>
    </citation>
    <scope>NUCLEOTIDE SEQUENCE [LARGE SCALE GENOMIC DNA]</scope>
    <source>
        <strain evidence="6 7">NPDC058348</strain>
    </source>
</reference>
<dbReference type="Pfam" id="PF01476">
    <property type="entry name" value="LysM"/>
    <property type="match status" value="1"/>
</dbReference>
<evidence type="ECO:0000313" key="6">
    <source>
        <dbReference type="EMBL" id="MFD5102946.1"/>
    </source>
</evidence>
<feature type="chain" id="PRO_5046794665" evidence="4">
    <location>
        <begin position="29"/>
        <end position="216"/>
    </location>
</feature>
<dbReference type="PROSITE" id="PS51782">
    <property type="entry name" value="LYSM"/>
    <property type="match status" value="1"/>
</dbReference>
<comment type="similarity">
    <text evidence="1">Belongs to the transglycosylase family. Rpf subfamily.</text>
</comment>
<dbReference type="CDD" id="cd00118">
    <property type="entry name" value="LysM"/>
    <property type="match status" value="1"/>
</dbReference>
<dbReference type="Pfam" id="PF06737">
    <property type="entry name" value="Transglycosylas"/>
    <property type="match status" value="1"/>
</dbReference>
<keyword evidence="4" id="KW-0732">Signal</keyword>
<sequence length="216" mass="22461">MPMLPQSRPVPVALLAVLLALCPTGARAASPPSTPGAAPVPGTGGCSAEQGPWNCLAQCESGGDWHINTGNGYYGGLQFWQPTWVEHGGLVYAPRADLATRAEQIEVARKVLATQGWKAWPVCSKRYGLSGRAHVVKAGETLASIARRYRLKGGWKALYEANAKAVGRDPDRIRTGMTLVVPPAKGTGVAPPAKGAGGVPPAKDAGARTPVVTPAR</sequence>
<evidence type="ECO:0000256" key="3">
    <source>
        <dbReference type="SAM" id="MobiDB-lite"/>
    </source>
</evidence>
<feature type="domain" description="LysM" evidence="5">
    <location>
        <begin position="132"/>
        <end position="181"/>
    </location>
</feature>
<feature type="signal peptide" evidence="4">
    <location>
        <begin position="1"/>
        <end position="28"/>
    </location>
</feature>
<dbReference type="InterPro" id="IPR023346">
    <property type="entry name" value="Lysozyme-like_dom_sf"/>
</dbReference>
<evidence type="ECO:0000259" key="5">
    <source>
        <dbReference type="PROSITE" id="PS51782"/>
    </source>
</evidence>
<dbReference type="Gene3D" id="1.10.530.10">
    <property type="match status" value="1"/>
</dbReference>
<dbReference type="InterPro" id="IPR010618">
    <property type="entry name" value="RPF"/>
</dbReference>
<name>A0ABW6FTB4_9ACTN</name>
<dbReference type="SMART" id="SM00257">
    <property type="entry name" value="LysM"/>
    <property type="match status" value="1"/>
</dbReference>
<protein>
    <submittedName>
        <fullName evidence="6">Transglycosylase family protein</fullName>
    </submittedName>
</protein>
<evidence type="ECO:0000256" key="1">
    <source>
        <dbReference type="ARBA" id="ARBA00010830"/>
    </source>
</evidence>
<evidence type="ECO:0000256" key="4">
    <source>
        <dbReference type="SAM" id="SignalP"/>
    </source>
</evidence>
<organism evidence="6 7">
    <name type="scientific">Streptomyces albidochromogenes</name>
    <dbReference type="NCBI Taxonomy" id="329524"/>
    <lineage>
        <taxon>Bacteria</taxon>
        <taxon>Bacillati</taxon>
        <taxon>Actinomycetota</taxon>
        <taxon>Actinomycetes</taxon>
        <taxon>Kitasatosporales</taxon>
        <taxon>Streptomycetaceae</taxon>
        <taxon>Streptomyces</taxon>
    </lineage>
</organism>
<accession>A0ABW6FTB4</accession>
<evidence type="ECO:0000256" key="2">
    <source>
        <dbReference type="ARBA" id="ARBA00022801"/>
    </source>
</evidence>
<dbReference type="SUPFAM" id="SSF53955">
    <property type="entry name" value="Lysozyme-like"/>
    <property type="match status" value="1"/>
</dbReference>
<dbReference type="Gene3D" id="3.10.350.10">
    <property type="entry name" value="LysM domain"/>
    <property type="match status" value="1"/>
</dbReference>
<dbReference type="InterPro" id="IPR018392">
    <property type="entry name" value="LysM"/>
</dbReference>
<dbReference type="Proteomes" id="UP001598448">
    <property type="component" value="Unassembled WGS sequence"/>
</dbReference>
<dbReference type="EMBL" id="JBHXIJ010000308">
    <property type="protein sequence ID" value="MFD5102946.1"/>
    <property type="molecule type" value="Genomic_DNA"/>
</dbReference>
<dbReference type="SUPFAM" id="SSF54106">
    <property type="entry name" value="LysM domain"/>
    <property type="match status" value="1"/>
</dbReference>
<dbReference type="CDD" id="cd13925">
    <property type="entry name" value="RPF"/>
    <property type="match status" value="1"/>
</dbReference>
<proteinExistence type="inferred from homology"/>
<evidence type="ECO:0000313" key="7">
    <source>
        <dbReference type="Proteomes" id="UP001598448"/>
    </source>
</evidence>
<dbReference type="RefSeq" id="WP_386720629.1">
    <property type="nucleotide sequence ID" value="NZ_JBHXIJ010000308.1"/>
</dbReference>
<feature type="region of interest" description="Disordered" evidence="3">
    <location>
        <begin position="184"/>
        <end position="216"/>
    </location>
</feature>
<comment type="caution">
    <text evidence="6">The sequence shown here is derived from an EMBL/GenBank/DDBJ whole genome shotgun (WGS) entry which is preliminary data.</text>
</comment>
<keyword evidence="2" id="KW-0378">Hydrolase</keyword>
<dbReference type="InterPro" id="IPR036779">
    <property type="entry name" value="LysM_dom_sf"/>
</dbReference>
<feature type="compositionally biased region" description="Low complexity" evidence="3">
    <location>
        <begin position="184"/>
        <end position="204"/>
    </location>
</feature>
<keyword evidence="7" id="KW-1185">Reference proteome</keyword>
<gene>
    <name evidence="6" type="ORF">ACFWJN_28810</name>
</gene>